<name>V6HDJ0_9LEPT</name>
<protein>
    <submittedName>
        <fullName evidence="2">Transposase, IS4 family</fullName>
    </submittedName>
</protein>
<sequence>MISKSPIHDSKLLSSILNNFRVYRNRKLPRPEIFSLDKTYIGQPIRNDLRRRKIRYRIPNKKNAINPEYLPTLKKYRWVVERTFAWINSIKAAKTCWEFKENNYLATLKIVFTLIRMSMALE</sequence>
<dbReference type="PANTHER" id="PTHR30007:SF1">
    <property type="entry name" value="BLR1914 PROTEIN"/>
    <property type="match status" value="1"/>
</dbReference>
<dbReference type="InterPro" id="IPR002559">
    <property type="entry name" value="Transposase_11"/>
</dbReference>
<dbReference type="GO" id="GO:0003677">
    <property type="term" value="F:DNA binding"/>
    <property type="evidence" value="ECO:0007669"/>
    <property type="project" value="InterPro"/>
</dbReference>
<gene>
    <name evidence="2" type="ORF">LEP1GSC047_0010</name>
</gene>
<dbReference type="AlphaFoldDB" id="V6HDJ0"/>
<accession>V6HDJ0</accession>
<evidence type="ECO:0000313" key="3">
    <source>
        <dbReference type="Proteomes" id="UP000018719"/>
    </source>
</evidence>
<organism evidence="2 3">
    <name type="scientific">Leptospira inadai serovar Lyme str. 10</name>
    <dbReference type="NCBI Taxonomy" id="1049790"/>
    <lineage>
        <taxon>Bacteria</taxon>
        <taxon>Pseudomonadati</taxon>
        <taxon>Spirochaetota</taxon>
        <taxon>Spirochaetia</taxon>
        <taxon>Leptospirales</taxon>
        <taxon>Leptospiraceae</taxon>
        <taxon>Leptospira</taxon>
    </lineage>
</organism>
<dbReference type="Pfam" id="PF01609">
    <property type="entry name" value="DDE_Tnp_1"/>
    <property type="match status" value="1"/>
</dbReference>
<feature type="domain" description="Transposase IS4-like" evidence="1">
    <location>
        <begin position="7"/>
        <end position="108"/>
    </location>
</feature>
<reference evidence="2 3" key="1">
    <citation type="submission" date="2013-05" db="EMBL/GenBank/DDBJ databases">
        <authorList>
            <person name="Harkins D.M."/>
            <person name="Durkin A.S."/>
            <person name="Brinkac L.M."/>
            <person name="Haft D.H."/>
            <person name="Selengut J.D."/>
            <person name="Sanka R."/>
            <person name="DePew J."/>
            <person name="Purushe J."/>
            <person name="Hartskeerl R.A."/>
            <person name="Ahmed A."/>
            <person name="van der Linden H."/>
            <person name="Goris M.G.A."/>
            <person name="Vinetz J.M."/>
            <person name="Sutton G.G."/>
            <person name="Nierman W.C."/>
            <person name="Fouts D.E."/>
        </authorList>
    </citation>
    <scope>NUCLEOTIDE SEQUENCE [LARGE SCALE GENOMIC DNA]</scope>
    <source>
        <strain evidence="2 3">10</strain>
    </source>
</reference>
<dbReference type="EMBL" id="AHMM02000012">
    <property type="protein sequence ID" value="EQA38211.1"/>
    <property type="molecule type" value="Genomic_DNA"/>
</dbReference>
<proteinExistence type="predicted"/>
<comment type="caution">
    <text evidence="2">The sequence shown here is derived from an EMBL/GenBank/DDBJ whole genome shotgun (WGS) entry which is preliminary data.</text>
</comment>
<evidence type="ECO:0000313" key="2">
    <source>
        <dbReference type="EMBL" id="EQA38211.1"/>
    </source>
</evidence>
<dbReference type="PANTHER" id="PTHR30007">
    <property type="entry name" value="PHP DOMAIN PROTEIN"/>
    <property type="match status" value="1"/>
</dbReference>
<evidence type="ECO:0000259" key="1">
    <source>
        <dbReference type="Pfam" id="PF01609"/>
    </source>
</evidence>
<dbReference type="GO" id="GO:0004803">
    <property type="term" value="F:transposase activity"/>
    <property type="evidence" value="ECO:0007669"/>
    <property type="project" value="InterPro"/>
</dbReference>
<dbReference type="Proteomes" id="UP000018719">
    <property type="component" value="Unassembled WGS sequence"/>
</dbReference>
<dbReference type="GO" id="GO:0006313">
    <property type="term" value="P:DNA transposition"/>
    <property type="evidence" value="ECO:0007669"/>
    <property type="project" value="InterPro"/>
</dbReference>